<name>A0ACD4NUZ0_9HYPH</name>
<accession>A0ACD4NUZ0</accession>
<dbReference type="EMBL" id="CP113520">
    <property type="protein sequence ID" value="WAJ30515.1"/>
    <property type="molecule type" value="Genomic_DNA"/>
</dbReference>
<evidence type="ECO:0000313" key="2">
    <source>
        <dbReference type="Proteomes" id="UP001163223"/>
    </source>
</evidence>
<reference evidence="1" key="1">
    <citation type="submission" date="2022-11" db="EMBL/GenBank/DDBJ databases">
        <title>beta-Carotene-producing bacterium, Jeongeuplla avenae sp. nov., alleviates the salt stress of Arabidopsis seedlings.</title>
        <authorList>
            <person name="Jiang L."/>
            <person name="Lee J."/>
        </authorList>
    </citation>
    <scope>NUCLEOTIDE SEQUENCE</scope>
    <source>
        <strain evidence="1">DY_R2A_6</strain>
    </source>
</reference>
<sequence>MYTSVLFSAAGVVPTPEPVAAPVSADRIDAFESAMQRRVDEAAAGGAPEATAVSGADAPAPTPQAGGIDADAEARARQGLGIDGGSASVGAAQPPSAGDMILNGIEKMRGVFDAREARIGELMSGKTLDANALMAMQMEVVNFTMLVDISSKLTGKSTQAFDTLMKG</sequence>
<dbReference type="Proteomes" id="UP001163223">
    <property type="component" value="Chromosome"/>
</dbReference>
<organism evidence="1 2">
    <name type="scientific">Antarcticirhabdus aurantiaca</name>
    <dbReference type="NCBI Taxonomy" id="2606717"/>
    <lineage>
        <taxon>Bacteria</taxon>
        <taxon>Pseudomonadati</taxon>
        <taxon>Pseudomonadota</taxon>
        <taxon>Alphaproteobacteria</taxon>
        <taxon>Hyphomicrobiales</taxon>
        <taxon>Aurantimonadaceae</taxon>
        <taxon>Antarcticirhabdus</taxon>
    </lineage>
</organism>
<gene>
    <name evidence="1" type="primary">sctI</name>
    <name evidence="1" type="ORF">OXU80_10050</name>
</gene>
<evidence type="ECO:0000313" key="1">
    <source>
        <dbReference type="EMBL" id="WAJ30515.1"/>
    </source>
</evidence>
<keyword evidence="2" id="KW-1185">Reference proteome</keyword>
<protein>
    <submittedName>
        <fullName evidence="1">Type III secretion system inner rod subunit SctI</fullName>
    </submittedName>
</protein>
<proteinExistence type="predicted"/>